<evidence type="ECO:0000313" key="10">
    <source>
        <dbReference type="Proteomes" id="UP000005632"/>
    </source>
</evidence>
<dbReference type="PANTHER" id="PTHR30252">
    <property type="entry name" value="INNER MEMBRANE PEPTIDE TRANSPORTER"/>
    <property type="match status" value="1"/>
</dbReference>
<name>G8QVL0_SPHPG</name>
<evidence type="ECO:0000256" key="5">
    <source>
        <dbReference type="ARBA" id="ARBA00022989"/>
    </source>
</evidence>
<dbReference type="PANTHER" id="PTHR30252:SF4">
    <property type="entry name" value="CARBON STARVATION"/>
    <property type="match status" value="1"/>
</dbReference>
<keyword evidence="6 7" id="KW-0472">Membrane</keyword>
<sequence length="482" mass="52600">MVSFFLSLAVLILGYFFYGTLVERLFGPDDRQTPANVKNDGVDFVPMKTWKVFLIQLLNIAGLGPIFGAISGALWGPQVFLWICLGSVFAGGVHDYMSGMLSERHNGASISEITGRYLGKGMLQVMRVFSVVLLVFVGVAFLVGPAQLLARLTPDSLTIKVWVLIILAYYFLATMFPIDKIIGKLYPIFGGVLIFMALGIIIGLFAKGYKIPEIAFTNQHPSGTAIFPFMFITVACGAISGFHSTQSPMMARCITNERDGKKIFYGAMISEGIIALIWAAAGCAFYEGGTTVGLANALKAFGGAPANIVYDVSFGLLGKFGGFLAVIGVIACPITSGDTAFRSARLTIADWAHIDQSKTSKRLALSLPLLLVGFLISKLNYSIIWRYFSWSNQTLAMIVLWAASVYMYRFVKNKYAFLMTLIPAIFMAAVTVTYICLAKEGFRLPPTVSYPIGMVFAVGCLAIFYITTIRHPEKRAQQELAA</sequence>
<feature type="transmembrane region" description="Helical" evidence="7">
    <location>
        <begin position="415"/>
        <end position="435"/>
    </location>
</feature>
<keyword evidence="3" id="KW-1003">Cell membrane</keyword>
<protein>
    <submittedName>
        <fullName evidence="9">Carbon starvation protein, predicted membrane protein</fullName>
    </submittedName>
</protein>
<feature type="domain" description="CstA N-terminal" evidence="8">
    <location>
        <begin position="296"/>
        <end position="433"/>
    </location>
</feature>
<dbReference type="GO" id="GO:0005886">
    <property type="term" value="C:plasma membrane"/>
    <property type="evidence" value="ECO:0007669"/>
    <property type="project" value="UniProtKB-SubCell"/>
</dbReference>
<accession>G8QVL0</accession>
<comment type="similarity">
    <text evidence="2">Belongs to the peptide transporter carbon starvation (CstA) (TC 2.A.114) family.</text>
</comment>
<proteinExistence type="inferred from homology"/>
<feature type="transmembrane region" description="Helical" evidence="7">
    <location>
        <begin position="185"/>
        <end position="205"/>
    </location>
</feature>
<reference evidence="9 10" key="1">
    <citation type="submission" date="2011-11" db="EMBL/GenBank/DDBJ databases">
        <title>Complete sequence of Spirochaeta sp. grapes.</title>
        <authorList>
            <consortium name="US DOE Joint Genome Institute"/>
            <person name="Lucas S."/>
            <person name="Han J."/>
            <person name="Lapidus A."/>
            <person name="Cheng J.-F."/>
            <person name="Goodwin L."/>
            <person name="Pitluck S."/>
            <person name="Peters L."/>
            <person name="Ovchinnikova G."/>
            <person name="Munk A.C."/>
            <person name="Detter J.C."/>
            <person name="Han C."/>
            <person name="Tapia R."/>
            <person name="Land M."/>
            <person name="Hauser L."/>
            <person name="Kyrpides N."/>
            <person name="Ivanova N."/>
            <person name="Pagani I."/>
            <person name="Ritalahtilisa K."/>
            <person name="Loeffler F."/>
            <person name="Woyke T."/>
        </authorList>
    </citation>
    <scope>NUCLEOTIDE SEQUENCE [LARGE SCALE GENOMIC DNA]</scope>
    <source>
        <strain evidence="10">ATCC BAA-1885 / DSM 22778 / Grapes</strain>
    </source>
</reference>
<feature type="transmembrane region" description="Helical" evidence="7">
    <location>
        <begin position="52"/>
        <end position="73"/>
    </location>
</feature>
<evidence type="ECO:0000256" key="3">
    <source>
        <dbReference type="ARBA" id="ARBA00022475"/>
    </source>
</evidence>
<feature type="transmembrane region" description="Helical" evidence="7">
    <location>
        <begin position="6"/>
        <end position="26"/>
    </location>
</feature>
<evidence type="ECO:0000313" key="9">
    <source>
        <dbReference type="EMBL" id="AEV28243.1"/>
    </source>
</evidence>
<dbReference type="InterPro" id="IPR003706">
    <property type="entry name" value="CstA_N"/>
</dbReference>
<keyword evidence="4 7" id="KW-0812">Transmembrane</keyword>
<dbReference type="InterPro" id="IPR051605">
    <property type="entry name" value="CstA"/>
</dbReference>
<evidence type="ECO:0000256" key="1">
    <source>
        <dbReference type="ARBA" id="ARBA00004651"/>
    </source>
</evidence>
<feature type="transmembrane region" description="Helical" evidence="7">
    <location>
        <begin position="128"/>
        <end position="149"/>
    </location>
</feature>
<keyword evidence="10" id="KW-1185">Reference proteome</keyword>
<feature type="domain" description="CstA N-terminal" evidence="8">
    <location>
        <begin position="4"/>
        <end position="142"/>
    </location>
</feature>
<organism evidence="9 10">
    <name type="scientific">Sphaerochaeta pleomorpha (strain ATCC BAA-1885 / DSM 22778 / Grapes)</name>
    <dbReference type="NCBI Taxonomy" id="158190"/>
    <lineage>
        <taxon>Bacteria</taxon>
        <taxon>Pseudomonadati</taxon>
        <taxon>Spirochaetota</taxon>
        <taxon>Spirochaetia</taxon>
        <taxon>Spirochaetales</taxon>
        <taxon>Sphaerochaetaceae</taxon>
        <taxon>Sphaerochaeta</taxon>
    </lineage>
</organism>
<feature type="transmembrane region" description="Helical" evidence="7">
    <location>
        <begin position="390"/>
        <end position="408"/>
    </location>
</feature>
<feature type="transmembrane region" description="Helical" evidence="7">
    <location>
        <begin position="362"/>
        <end position="384"/>
    </location>
</feature>
<evidence type="ECO:0000259" key="8">
    <source>
        <dbReference type="Pfam" id="PF02554"/>
    </source>
</evidence>
<dbReference type="eggNOG" id="COG1966">
    <property type="taxonomic scope" value="Bacteria"/>
</dbReference>
<evidence type="ECO:0000256" key="4">
    <source>
        <dbReference type="ARBA" id="ARBA00022692"/>
    </source>
</evidence>
<feature type="transmembrane region" description="Helical" evidence="7">
    <location>
        <begin position="225"/>
        <end position="242"/>
    </location>
</feature>
<keyword evidence="5 7" id="KW-1133">Transmembrane helix</keyword>
<feature type="transmembrane region" description="Helical" evidence="7">
    <location>
        <begin position="161"/>
        <end position="178"/>
    </location>
</feature>
<dbReference type="GO" id="GO:0009267">
    <property type="term" value="P:cellular response to starvation"/>
    <property type="evidence" value="ECO:0007669"/>
    <property type="project" value="InterPro"/>
</dbReference>
<dbReference type="HOGENOM" id="CLU_010531_3_1_12"/>
<evidence type="ECO:0000256" key="6">
    <source>
        <dbReference type="ARBA" id="ARBA00023136"/>
    </source>
</evidence>
<gene>
    <name evidence="9" type="ordered locus">SpiGrapes_0385</name>
</gene>
<evidence type="ECO:0000256" key="7">
    <source>
        <dbReference type="SAM" id="Phobius"/>
    </source>
</evidence>
<feature type="domain" description="CstA N-terminal" evidence="8">
    <location>
        <begin position="159"/>
        <end position="284"/>
    </location>
</feature>
<dbReference type="Proteomes" id="UP000005632">
    <property type="component" value="Chromosome"/>
</dbReference>
<dbReference type="OrthoDB" id="9761224at2"/>
<dbReference type="STRING" id="158190.SpiGrapes_0385"/>
<feature type="transmembrane region" description="Helical" evidence="7">
    <location>
        <begin position="263"/>
        <end position="281"/>
    </location>
</feature>
<evidence type="ECO:0000256" key="2">
    <source>
        <dbReference type="ARBA" id="ARBA00007755"/>
    </source>
</evidence>
<feature type="transmembrane region" description="Helical" evidence="7">
    <location>
        <begin position="447"/>
        <end position="466"/>
    </location>
</feature>
<feature type="transmembrane region" description="Helical" evidence="7">
    <location>
        <begin position="320"/>
        <end position="341"/>
    </location>
</feature>
<dbReference type="EMBL" id="CP003155">
    <property type="protein sequence ID" value="AEV28243.1"/>
    <property type="molecule type" value="Genomic_DNA"/>
</dbReference>
<dbReference type="AlphaFoldDB" id="G8QVL0"/>
<dbReference type="KEGG" id="sgp:SpiGrapes_0385"/>
<comment type="subcellular location">
    <subcellularLocation>
        <location evidence="1">Cell membrane</location>
        <topology evidence="1">Multi-pass membrane protein</topology>
    </subcellularLocation>
</comment>
<feature type="transmembrane region" description="Helical" evidence="7">
    <location>
        <begin position="79"/>
        <end position="97"/>
    </location>
</feature>
<dbReference type="Pfam" id="PF02554">
    <property type="entry name" value="CstA"/>
    <property type="match status" value="3"/>
</dbReference>
<dbReference type="RefSeq" id="WP_014269092.1">
    <property type="nucleotide sequence ID" value="NC_016633.1"/>
</dbReference>